<proteinExistence type="predicted"/>
<comment type="caution">
    <text evidence="1">The sequence shown here is derived from an EMBL/GenBank/DDBJ whole genome shotgun (WGS) entry which is preliminary data.</text>
</comment>
<gene>
    <name evidence="1" type="ORF">KB449_24840</name>
</gene>
<reference evidence="1" key="1">
    <citation type="submission" date="2023-04" db="EMBL/GenBank/DDBJ databases">
        <title>Comparative genomic analysis of Cohnella hashimotonis sp. nov., isolated from the International Space Station.</title>
        <authorList>
            <person name="Venkateswaran K."/>
            <person name="Simpson A."/>
        </authorList>
    </citation>
    <scope>NUCLEOTIDE SEQUENCE</scope>
    <source>
        <strain evidence="1">F6_2S_P_1</strain>
    </source>
</reference>
<dbReference type="EMBL" id="JAGRPV010000001">
    <property type="protein sequence ID" value="MDI4648202.1"/>
    <property type="molecule type" value="Genomic_DNA"/>
</dbReference>
<protein>
    <recommendedName>
        <fullName evidence="3">GNAT family N-acetyltransferase</fullName>
    </recommendedName>
</protein>
<sequence>MTALQCAVCATDDDFAQASLFLLEHMRDVHPSFSVLDTVTLAYQYITEGSIVLVREGGEAVGLGAYYHGTREQAFNDKDVALIDLALAVRSHRGTRVFLDGFGFTIRSIAERHPEVREVRLTAQSDNKYLNRLYAKFVRPYGVRDGALGKETLYAGDIEHILSMLCKWNRV</sequence>
<evidence type="ECO:0000313" key="2">
    <source>
        <dbReference type="Proteomes" id="UP001161691"/>
    </source>
</evidence>
<evidence type="ECO:0000313" key="1">
    <source>
        <dbReference type="EMBL" id="MDI4648202.1"/>
    </source>
</evidence>
<name>A0ABT6TMX3_9BACL</name>
<keyword evidence="2" id="KW-1185">Reference proteome</keyword>
<evidence type="ECO:0008006" key="3">
    <source>
        <dbReference type="Google" id="ProtNLM"/>
    </source>
</evidence>
<accession>A0ABT6TMX3</accession>
<dbReference type="Proteomes" id="UP001161691">
    <property type="component" value="Unassembled WGS sequence"/>
</dbReference>
<dbReference type="RefSeq" id="WP_282910933.1">
    <property type="nucleotide sequence ID" value="NZ_JAGRPV010000001.1"/>
</dbReference>
<organism evidence="1 2">
    <name type="scientific">Cohnella hashimotonis</name>
    <dbReference type="NCBI Taxonomy" id="2826895"/>
    <lineage>
        <taxon>Bacteria</taxon>
        <taxon>Bacillati</taxon>
        <taxon>Bacillota</taxon>
        <taxon>Bacilli</taxon>
        <taxon>Bacillales</taxon>
        <taxon>Paenibacillaceae</taxon>
        <taxon>Cohnella</taxon>
    </lineage>
</organism>